<accession>F4RB01</accession>
<sequence>MAQPTFPMTGKAPLDSLPQGQASMSIQSHRTLSTNVENSHVAPDHSNAERYAPHAFQYPYTPPAYPPVQYDPRYQPYSMTNGFQLPLLFQHRPHLMIYPHPTIRPNSFQIAEDPQDVTQSAEEPSDRDLIQSAEVPIGMGNGSISQAIIPTPIEQANVQTTVLIEPVKQHNEPTASASSLNIPGPSITVGQLPEPAM</sequence>
<dbReference type="InParanoid" id="F4RB01"/>
<feature type="region of interest" description="Disordered" evidence="1">
    <location>
        <begin position="174"/>
        <end position="197"/>
    </location>
</feature>
<evidence type="ECO:0000313" key="2">
    <source>
        <dbReference type="EMBL" id="EGG10687.1"/>
    </source>
</evidence>
<name>F4RB01_MELLP</name>
<organism evidence="3">
    <name type="scientific">Melampsora larici-populina (strain 98AG31 / pathotype 3-4-7)</name>
    <name type="common">Poplar leaf rust fungus</name>
    <dbReference type="NCBI Taxonomy" id="747676"/>
    <lineage>
        <taxon>Eukaryota</taxon>
        <taxon>Fungi</taxon>
        <taxon>Dikarya</taxon>
        <taxon>Basidiomycota</taxon>
        <taxon>Pucciniomycotina</taxon>
        <taxon>Pucciniomycetes</taxon>
        <taxon>Pucciniales</taxon>
        <taxon>Melampsoraceae</taxon>
        <taxon>Melampsora</taxon>
    </lineage>
</organism>
<feature type="region of interest" description="Disordered" evidence="1">
    <location>
        <begin position="1"/>
        <end position="24"/>
    </location>
</feature>
<evidence type="ECO:0000256" key="1">
    <source>
        <dbReference type="SAM" id="MobiDB-lite"/>
    </source>
</evidence>
<dbReference type="Proteomes" id="UP000001072">
    <property type="component" value="Unassembled WGS sequence"/>
</dbReference>
<dbReference type="VEuPathDB" id="FungiDB:MELLADRAFT_103239"/>
<keyword evidence="3" id="KW-1185">Reference proteome</keyword>
<dbReference type="GeneID" id="18921910"/>
<evidence type="ECO:0000313" key="3">
    <source>
        <dbReference type="Proteomes" id="UP000001072"/>
    </source>
</evidence>
<dbReference type="KEGG" id="mlr:MELLADRAFT_103239"/>
<dbReference type="RefSeq" id="XP_007406156.1">
    <property type="nucleotide sequence ID" value="XM_007406094.1"/>
</dbReference>
<reference evidence="3" key="1">
    <citation type="journal article" date="2011" name="Proc. Natl. Acad. Sci. U.S.A.">
        <title>Obligate biotrophy features unraveled by the genomic analysis of rust fungi.</title>
        <authorList>
            <person name="Duplessis S."/>
            <person name="Cuomo C.A."/>
            <person name="Lin Y.-C."/>
            <person name="Aerts A."/>
            <person name="Tisserant E."/>
            <person name="Veneault-Fourrey C."/>
            <person name="Joly D.L."/>
            <person name="Hacquard S."/>
            <person name="Amselem J."/>
            <person name="Cantarel B.L."/>
            <person name="Chiu R."/>
            <person name="Coutinho P.M."/>
            <person name="Feau N."/>
            <person name="Field M."/>
            <person name="Frey P."/>
            <person name="Gelhaye E."/>
            <person name="Goldberg J."/>
            <person name="Grabherr M.G."/>
            <person name="Kodira C.D."/>
            <person name="Kohler A."/>
            <person name="Kuees U."/>
            <person name="Lindquist E.A."/>
            <person name="Lucas S.M."/>
            <person name="Mago R."/>
            <person name="Mauceli E."/>
            <person name="Morin E."/>
            <person name="Murat C."/>
            <person name="Pangilinan J.L."/>
            <person name="Park R."/>
            <person name="Pearson M."/>
            <person name="Quesneville H."/>
            <person name="Rouhier N."/>
            <person name="Sakthikumar S."/>
            <person name="Salamov A.A."/>
            <person name="Schmutz J."/>
            <person name="Selles B."/>
            <person name="Shapiro H."/>
            <person name="Tanguay P."/>
            <person name="Tuskan G.A."/>
            <person name="Henrissat B."/>
            <person name="Van de Peer Y."/>
            <person name="Rouze P."/>
            <person name="Ellis J.G."/>
            <person name="Dodds P.N."/>
            <person name="Schein J.E."/>
            <person name="Zhong S."/>
            <person name="Hamelin R.C."/>
            <person name="Grigoriev I.V."/>
            <person name="Szabo L.J."/>
            <person name="Martin F."/>
        </authorList>
    </citation>
    <scope>NUCLEOTIDE SEQUENCE [LARGE SCALE GENOMIC DNA]</scope>
    <source>
        <strain evidence="3">98AG31 / pathotype 3-4-7</strain>
    </source>
</reference>
<dbReference type="AlphaFoldDB" id="F4RB01"/>
<protein>
    <submittedName>
        <fullName evidence="2">Uncharacterized protein</fullName>
    </submittedName>
</protein>
<gene>
    <name evidence="2" type="ORF">MELLADRAFT_103239</name>
</gene>
<dbReference type="EMBL" id="GL883094">
    <property type="protein sequence ID" value="EGG10687.1"/>
    <property type="molecule type" value="Genomic_DNA"/>
</dbReference>
<proteinExistence type="predicted"/>
<dbReference type="HOGENOM" id="CLU_1384429_0_0_1"/>